<evidence type="ECO:0000313" key="1">
    <source>
        <dbReference type="EMBL" id="MCH86194.1"/>
    </source>
</evidence>
<sequence length="118" mass="13642">SNTLEAMMQLVYRQSPYPNGNTKFGSWPIVAAENIPKSTNRYKSCIHTISHFWTMEHAFFVNVPQMLDENVVRMKVALRLLMGPHNDYFKNLSSNALSYWSELINKGPKNVKLEATEY</sequence>
<feature type="non-terminal residue" evidence="1">
    <location>
        <position position="1"/>
    </location>
</feature>
<reference evidence="1 2" key="1">
    <citation type="journal article" date="2018" name="Front. Plant Sci.">
        <title>Red Clover (Trifolium pratense) and Zigzag Clover (T. medium) - A Picture of Genomic Similarities and Differences.</title>
        <authorList>
            <person name="Dluhosova J."/>
            <person name="Istvanek J."/>
            <person name="Nedelnik J."/>
            <person name="Repkova J."/>
        </authorList>
    </citation>
    <scope>NUCLEOTIDE SEQUENCE [LARGE SCALE GENOMIC DNA]</scope>
    <source>
        <strain evidence="2">cv. 10/8</strain>
        <tissue evidence="1">Leaf</tissue>
    </source>
</reference>
<protein>
    <submittedName>
        <fullName evidence="1">Uncharacterized protein</fullName>
    </submittedName>
</protein>
<evidence type="ECO:0000313" key="2">
    <source>
        <dbReference type="Proteomes" id="UP000265520"/>
    </source>
</evidence>
<accession>A0A392MIX3</accession>
<gene>
    <name evidence="1" type="ORF">A2U01_0007048</name>
</gene>
<dbReference type="EMBL" id="LXQA010009899">
    <property type="protein sequence ID" value="MCH86194.1"/>
    <property type="molecule type" value="Genomic_DNA"/>
</dbReference>
<organism evidence="1 2">
    <name type="scientific">Trifolium medium</name>
    <dbReference type="NCBI Taxonomy" id="97028"/>
    <lineage>
        <taxon>Eukaryota</taxon>
        <taxon>Viridiplantae</taxon>
        <taxon>Streptophyta</taxon>
        <taxon>Embryophyta</taxon>
        <taxon>Tracheophyta</taxon>
        <taxon>Spermatophyta</taxon>
        <taxon>Magnoliopsida</taxon>
        <taxon>eudicotyledons</taxon>
        <taxon>Gunneridae</taxon>
        <taxon>Pentapetalae</taxon>
        <taxon>rosids</taxon>
        <taxon>fabids</taxon>
        <taxon>Fabales</taxon>
        <taxon>Fabaceae</taxon>
        <taxon>Papilionoideae</taxon>
        <taxon>50 kb inversion clade</taxon>
        <taxon>NPAAA clade</taxon>
        <taxon>Hologalegina</taxon>
        <taxon>IRL clade</taxon>
        <taxon>Trifolieae</taxon>
        <taxon>Trifolium</taxon>
    </lineage>
</organism>
<proteinExistence type="predicted"/>
<keyword evidence="2" id="KW-1185">Reference proteome</keyword>
<dbReference type="AlphaFoldDB" id="A0A392MIX3"/>
<name>A0A392MIX3_9FABA</name>
<comment type="caution">
    <text evidence="1">The sequence shown here is derived from an EMBL/GenBank/DDBJ whole genome shotgun (WGS) entry which is preliminary data.</text>
</comment>
<dbReference type="Proteomes" id="UP000265520">
    <property type="component" value="Unassembled WGS sequence"/>
</dbReference>